<dbReference type="InterPro" id="IPR013830">
    <property type="entry name" value="SGNH_hydro"/>
</dbReference>
<evidence type="ECO:0000313" key="3">
    <source>
        <dbReference type="EMBL" id="MCP2168897.1"/>
    </source>
</evidence>
<protein>
    <submittedName>
        <fullName evidence="3">Lysophospholipase L1</fullName>
    </submittedName>
</protein>
<dbReference type="AlphaFoldDB" id="A0AAE3GK45"/>
<dbReference type="RefSeq" id="WP_253777176.1">
    <property type="nucleotide sequence ID" value="NZ_JAMTCK010000016.1"/>
</dbReference>
<reference evidence="3" key="1">
    <citation type="submission" date="2022-06" db="EMBL/GenBank/DDBJ databases">
        <title>Genomic Encyclopedia of Archaeal and Bacterial Type Strains, Phase II (KMG-II): from individual species to whole genera.</title>
        <authorList>
            <person name="Goeker M."/>
        </authorList>
    </citation>
    <scope>NUCLEOTIDE SEQUENCE</scope>
    <source>
        <strain evidence="3">DSM 43935</strain>
    </source>
</reference>
<dbReference type="PANTHER" id="PTHR43784:SF2">
    <property type="entry name" value="GDSL-LIKE LIPASE_ACYLHYDROLASE, PUTATIVE (AFU_ORTHOLOGUE AFUA_2G00820)-RELATED"/>
    <property type="match status" value="1"/>
</dbReference>
<evidence type="ECO:0000256" key="1">
    <source>
        <dbReference type="SAM" id="SignalP"/>
    </source>
</evidence>
<name>A0AAE3GK45_9PSEU</name>
<dbReference type="InterPro" id="IPR053140">
    <property type="entry name" value="GDSL_Rv0518-like"/>
</dbReference>
<proteinExistence type="predicted"/>
<evidence type="ECO:0000259" key="2">
    <source>
        <dbReference type="Pfam" id="PF13472"/>
    </source>
</evidence>
<dbReference type="Pfam" id="PF13472">
    <property type="entry name" value="Lipase_GDSL_2"/>
    <property type="match status" value="1"/>
</dbReference>
<dbReference type="Gene3D" id="3.40.50.1110">
    <property type="entry name" value="SGNH hydrolase"/>
    <property type="match status" value="1"/>
</dbReference>
<gene>
    <name evidence="3" type="ORF">LX83_005777</name>
</gene>
<dbReference type="EMBL" id="JAMTCK010000016">
    <property type="protein sequence ID" value="MCP2168897.1"/>
    <property type="molecule type" value="Genomic_DNA"/>
</dbReference>
<dbReference type="InterPro" id="IPR036514">
    <property type="entry name" value="SGNH_hydro_sf"/>
</dbReference>
<feature type="domain" description="SGNH hydrolase-type esterase" evidence="2">
    <location>
        <begin position="228"/>
        <end position="415"/>
    </location>
</feature>
<dbReference type="PANTHER" id="PTHR43784">
    <property type="entry name" value="GDSL-LIKE LIPASE/ACYLHYDROLASE, PUTATIVE (AFU_ORTHOLOGUE AFUA_2G00820)-RELATED"/>
    <property type="match status" value="1"/>
</dbReference>
<keyword evidence="4" id="KW-1185">Reference proteome</keyword>
<comment type="caution">
    <text evidence="3">The sequence shown here is derived from an EMBL/GenBank/DDBJ whole genome shotgun (WGS) entry which is preliminary data.</text>
</comment>
<dbReference type="CDD" id="cd01830">
    <property type="entry name" value="XynE_like"/>
    <property type="match status" value="1"/>
</dbReference>
<dbReference type="SUPFAM" id="SSF52266">
    <property type="entry name" value="SGNH hydrolase"/>
    <property type="match status" value="1"/>
</dbReference>
<feature type="chain" id="PRO_5042284478" evidence="1">
    <location>
        <begin position="26"/>
        <end position="425"/>
    </location>
</feature>
<accession>A0AAE3GK45</accession>
<sequence length="425" mass="44437">MSLNGRRLWTAVGAALALVAGIATASNAQDETVASPVASPELAAAEAVNLAGGWVGTWQAAPAAAVANTDGGYVNYAIRNIVHTSIGGQSARIRLANTFSNKPVLMGHVTLAVAESGSGPAAVRGTMRDVTFGGAKSITIPAGAEVLSDPVNLRVPADADLLVTTYTPEPSGPVTHHPLAQQTSYYTQDGDRAAEESGASFTQRTSVWHYVSGVDVRGTAAAGAVVTLGDSITDGADSTPGANHRWPDYLADRLLAQPGPRQLGVLNAGISGNRLLLDGGGFGPNALSRLDRDVLTATGARTVIVLEGINDIQQDPHQTDPQQIIAALRQVVAQAHARGLRVLGGTITPFQGWRVWDETLEATRQAVNEFIRTGGVFDGVVDFDATIRDPKNPLVMRAEFDSGDHLHPNDAGYQAMANAINLRQL</sequence>
<evidence type="ECO:0000313" key="4">
    <source>
        <dbReference type="Proteomes" id="UP001206128"/>
    </source>
</evidence>
<organism evidence="3 4">
    <name type="scientific">Goodfellowiella coeruleoviolacea</name>
    <dbReference type="NCBI Taxonomy" id="334858"/>
    <lineage>
        <taxon>Bacteria</taxon>
        <taxon>Bacillati</taxon>
        <taxon>Actinomycetota</taxon>
        <taxon>Actinomycetes</taxon>
        <taxon>Pseudonocardiales</taxon>
        <taxon>Pseudonocardiaceae</taxon>
        <taxon>Goodfellowiella</taxon>
    </lineage>
</organism>
<keyword evidence="1" id="KW-0732">Signal</keyword>
<feature type="signal peptide" evidence="1">
    <location>
        <begin position="1"/>
        <end position="25"/>
    </location>
</feature>
<dbReference type="Proteomes" id="UP001206128">
    <property type="component" value="Unassembled WGS sequence"/>
</dbReference>